<keyword evidence="2" id="KW-1185">Reference proteome</keyword>
<dbReference type="Proteomes" id="UP000005801">
    <property type="component" value="Unassembled WGS sequence"/>
</dbReference>
<accession>A6G8M2</accession>
<proteinExistence type="predicted"/>
<sequence length="130" mass="14171">MPSAMTLAETAHRCALIQVVRQSPTLGLDQLLRLASEGQHAATLSSICVGELVVGSEHALPEPLAAEPLEKSMLRVFQASPERRFPASTITRHLGLRRWTTLKVLGPLMAEGKIQRAGRTSSTRYWLASS</sequence>
<dbReference type="EMBL" id="ABCS01000040">
    <property type="protein sequence ID" value="EDM77799.1"/>
    <property type="molecule type" value="Genomic_DNA"/>
</dbReference>
<evidence type="ECO:0000313" key="2">
    <source>
        <dbReference type="Proteomes" id="UP000005801"/>
    </source>
</evidence>
<gene>
    <name evidence="1" type="ORF">PPSIR1_38494</name>
</gene>
<dbReference type="STRING" id="391625.PPSIR1_38494"/>
<dbReference type="AlphaFoldDB" id="A6G8M2"/>
<comment type="caution">
    <text evidence="1">The sequence shown here is derived from an EMBL/GenBank/DDBJ whole genome shotgun (WGS) entry which is preliminary data.</text>
</comment>
<protein>
    <submittedName>
        <fullName evidence="1">Uncharacterized protein</fullName>
    </submittedName>
</protein>
<reference evidence="1 2" key="1">
    <citation type="submission" date="2007-06" db="EMBL/GenBank/DDBJ databases">
        <authorList>
            <person name="Shimkets L."/>
            <person name="Ferriera S."/>
            <person name="Johnson J."/>
            <person name="Kravitz S."/>
            <person name="Beeson K."/>
            <person name="Sutton G."/>
            <person name="Rogers Y.-H."/>
            <person name="Friedman R."/>
            <person name="Frazier M."/>
            <person name="Venter J.C."/>
        </authorList>
    </citation>
    <scope>NUCLEOTIDE SEQUENCE [LARGE SCALE GENOMIC DNA]</scope>
    <source>
        <strain evidence="1 2">SIR-1</strain>
    </source>
</reference>
<evidence type="ECO:0000313" key="1">
    <source>
        <dbReference type="EMBL" id="EDM77799.1"/>
    </source>
</evidence>
<name>A6G8M2_9BACT</name>
<organism evidence="1 2">
    <name type="scientific">Plesiocystis pacifica SIR-1</name>
    <dbReference type="NCBI Taxonomy" id="391625"/>
    <lineage>
        <taxon>Bacteria</taxon>
        <taxon>Pseudomonadati</taxon>
        <taxon>Myxococcota</taxon>
        <taxon>Polyangia</taxon>
        <taxon>Nannocystales</taxon>
        <taxon>Nannocystaceae</taxon>
        <taxon>Plesiocystis</taxon>
    </lineage>
</organism>